<evidence type="ECO:0000313" key="2">
    <source>
        <dbReference type="EMBL" id="PTD12144.1"/>
    </source>
</evidence>
<accession>A0A2T4H8L0</accession>
<dbReference type="AlphaFoldDB" id="A0A2T4H8L0"/>
<protein>
    <submittedName>
        <fullName evidence="2">Uncharacterized protein</fullName>
    </submittedName>
</protein>
<name>A0A2T4H8L0_FUSCU</name>
<dbReference type="EMBL" id="PVEM01000001">
    <property type="protein sequence ID" value="PTD12144.1"/>
    <property type="molecule type" value="Genomic_DNA"/>
</dbReference>
<gene>
    <name evidence="2" type="ORF">FCULG_00004475</name>
</gene>
<evidence type="ECO:0000256" key="1">
    <source>
        <dbReference type="SAM" id="MobiDB-lite"/>
    </source>
</evidence>
<dbReference type="OrthoDB" id="5024657at2759"/>
<organism evidence="2 3">
    <name type="scientific">Fusarium culmorum</name>
    <dbReference type="NCBI Taxonomy" id="5516"/>
    <lineage>
        <taxon>Eukaryota</taxon>
        <taxon>Fungi</taxon>
        <taxon>Dikarya</taxon>
        <taxon>Ascomycota</taxon>
        <taxon>Pezizomycotina</taxon>
        <taxon>Sordariomycetes</taxon>
        <taxon>Hypocreomycetidae</taxon>
        <taxon>Hypocreales</taxon>
        <taxon>Nectriaceae</taxon>
        <taxon>Fusarium</taxon>
    </lineage>
</organism>
<proteinExistence type="predicted"/>
<feature type="region of interest" description="Disordered" evidence="1">
    <location>
        <begin position="47"/>
        <end position="68"/>
    </location>
</feature>
<evidence type="ECO:0000313" key="3">
    <source>
        <dbReference type="Proteomes" id="UP000241587"/>
    </source>
</evidence>
<comment type="caution">
    <text evidence="2">The sequence shown here is derived from an EMBL/GenBank/DDBJ whole genome shotgun (WGS) entry which is preliminary data.</text>
</comment>
<dbReference type="OMA" id="MAWITEE"/>
<reference evidence="2 3" key="1">
    <citation type="submission" date="2018-02" db="EMBL/GenBank/DDBJ databases">
        <title>Fusarium culmorum secondary metabolites in fungal-bacterial-plant interactions.</title>
        <authorList>
            <person name="Schmidt R."/>
        </authorList>
    </citation>
    <scope>NUCLEOTIDE SEQUENCE [LARGE SCALE GENOMIC DNA]</scope>
    <source>
        <strain evidence="2 3">PV</strain>
    </source>
</reference>
<feature type="compositionally biased region" description="Polar residues" evidence="1">
    <location>
        <begin position="51"/>
        <end position="63"/>
    </location>
</feature>
<sequence>MSSHHLDDITTEISSLEITPTRPQQEGKLALLPTEILLKIASETEVEQKTTEQSSVDSESAQLETPEKTDMCTNVLSAPAIKNLALASSSLFYRVRPSFYPADNCYAFRSALKHADIDAMKRCAEFGAAMDMHWVLEEECKCKGHLRHRYHRPIDVLLESVMKDTVPISKVIEALQWLLDNGYEAYEQKPQLKPSLLPLRPNDEERAEELDAELETLNMPEILIITLARGTGDRDRTEGLCKMIYMLINHGCLIPYFVNVYEVYRGRVEKDGINNPTELAMRSHCPPHFLGVLLYLFKRHDGHNQREADECPGSMERWVGWTLLDEHSFPMTRRMWMSRPSLNELAWNYFLDLLDPTRAWKERYYGEAADILEEKLKLLKEYNFIDDHETQALEGFLTALRSISSMAESLGGLNKARDGKTCWEMVCDPLRPVCHELGEDFGYPRRVHRFELNDYWNPWAVYYEMKLQEIDISDKPYPWNRSRFGRGLRKENDGILVDDTFRMVEEGSFPAEFGFSYRRHRQWLEYNYDEFMAWITEEWSKYENWKIQNPTPWMRRT</sequence>
<keyword evidence="3" id="KW-1185">Reference proteome</keyword>
<dbReference type="Proteomes" id="UP000241587">
    <property type="component" value="Unassembled WGS sequence"/>
</dbReference>